<name>A0A7Y0HNX3_9CLOT</name>
<comment type="caution">
    <text evidence="1">The sequence shown here is derived from an EMBL/GenBank/DDBJ whole genome shotgun (WGS) entry which is preliminary data.</text>
</comment>
<accession>A0A7Y0HNX3</accession>
<keyword evidence="2" id="KW-1185">Reference proteome</keyword>
<sequence length="63" mass="7543">MIAKFITRQHSNTCIEEIRSTYVNNELIFDYEITLGTGYSKNNTRNTYRKIVTFNENEEKFKD</sequence>
<reference evidence="1 2" key="2">
    <citation type="submission" date="2020-06" db="EMBL/GenBank/DDBJ databases">
        <title>Complete Genome Sequence of Clostridium muelleri sp. nov. P21T, an Acid-Alcohol Producing Acetogen Isolated from Old Hay.</title>
        <authorList>
            <person name="Duncan K.E."/>
            <person name="Tanner R.S."/>
        </authorList>
    </citation>
    <scope>NUCLEOTIDE SEQUENCE [LARGE SCALE GENOMIC DNA]</scope>
    <source>
        <strain evidence="1 2">P21</strain>
    </source>
</reference>
<protein>
    <submittedName>
        <fullName evidence="1">Uncharacterized protein</fullName>
    </submittedName>
</protein>
<dbReference type="EMBL" id="JABBNI010000017">
    <property type="protein sequence ID" value="NMM63092.1"/>
    <property type="molecule type" value="Genomic_DNA"/>
</dbReference>
<gene>
    <name evidence="1" type="ORF">HBE96_10350</name>
</gene>
<proteinExistence type="predicted"/>
<dbReference type="AlphaFoldDB" id="A0A7Y0HNX3"/>
<dbReference type="Proteomes" id="UP000537131">
    <property type="component" value="Unassembled WGS sequence"/>
</dbReference>
<reference evidence="1 2" key="1">
    <citation type="submission" date="2020-04" db="EMBL/GenBank/DDBJ databases">
        <authorList>
            <person name="Doyle D.A."/>
        </authorList>
    </citation>
    <scope>NUCLEOTIDE SEQUENCE [LARGE SCALE GENOMIC DNA]</scope>
    <source>
        <strain evidence="1 2">P21</strain>
    </source>
</reference>
<evidence type="ECO:0000313" key="2">
    <source>
        <dbReference type="Proteomes" id="UP000537131"/>
    </source>
</evidence>
<organism evidence="1 2">
    <name type="scientific">Clostridium muellerianum</name>
    <dbReference type="NCBI Taxonomy" id="2716538"/>
    <lineage>
        <taxon>Bacteria</taxon>
        <taxon>Bacillati</taxon>
        <taxon>Bacillota</taxon>
        <taxon>Clostridia</taxon>
        <taxon>Eubacteriales</taxon>
        <taxon>Clostridiaceae</taxon>
        <taxon>Clostridium</taxon>
    </lineage>
</organism>
<dbReference type="RefSeq" id="WP_169297690.1">
    <property type="nucleotide sequence ID" value="NZ_JABBNI010000017.1"/>
</dbReference>
<evidence type="ECO:0000313" key="1">
    <source>
        <dbReference type="EMBL" id="NMM63092.1"/>
    </source>
</evidence>